<evidence type="ECO:0000313" key="4">
    <source>
        <dbReference type="Proteomes" id="UP000709295"/>
    </source>
</evidence>
<sequence>MENRFTRTRPSEFDGSPWELWEYVAKENPKSLLPKLAMRVLSIVVNTATCERLFSELGIIHTAKRNRLASDKALDIQTVGRLARSPASAEARGSQSEETDTDVPGCAQNSMRCTHWNVYPFATKNASEKCCC</sequence>
<protein>
    <recommendedName>
        <fullName evidence="2">HAT C-terminal dimerisation domain-containing protein</fullName>
    </recommendedName>
</protein>
<name>A0A8J5LUZ2_9STRA</name>
<evidence type="ECO:0000259" key="2">
    <source>
        <dbReference type="Pfam" id="PF05699"/>
    </source>
</evidence>
<feature type="domain" description="HAT C-terminal dimerisation" evidence="2">
    <location>
        <begin position="17"/>
        <end position="76"/>
    </location>
</feature>
<reference evidence="3" key="1">
    <citation type="submission" date="2021-01" db="EMBL/GenBank/DDBJ databases">
        <title>Phytophthora aleatoria, a newly-described species from Pinus radiata is distinct from Phytophthora cactorum isolates based on comparative genomics.</title>
        <authorList>
            <person name="Mcdougal R."/>
            <person name="Panda P."/>
            <person name="Williams N."/>
            <person name="Studholme D.J."/>
        </authorList>
    </citation>
    <scope>NUCLEOTIDE SEQUENCE</scope>
    <source>
        <strain evidence="3">NZFS 4037</strain>
    </source>
</reference>
<dbReference type="InterPro" id="IPR008906">
    <property type="entry name" value="HATC_C_dom"/>
</dbReference>
<evidence type="ECO:0000313" key="3">
    <source>
        <dbReference type="EMBL" id="KAG6942603.1"/>
    </source>
</evidence>
<comment type="caution">
    <text evidence="3">The sequence shown here is derived from an EMBL/GenBank/DDBJ whole genome shotgun (WGS) entry which is preliminary data.</text>
</comment>
<proteinExistence type="predicted"/>
<dbReference type="Pfam" id="PF05699">
    <property type="entry name" value="Dimer_Tnp_hAT"/>
    <property type="match status" value="1"/>
</dbReference>
<gene>
    <name evidence="3" type="ORF">JG688_00018028</name>
</gene>
<dbReference type="Proteomes" id="UP000709295">
    <property type="component" value="Unassembled WGS sequence"/>
</dbReference>
<dbReference type="EMBL" id="JAENGY010003035">
    <property type="protein sequence ID" value="KAG6942603.1"/>
    <property type="molecule type" value="Genomic_DNA"/>
</dbReference>
<feature type="region of interest" description="Disordered" evidence="1">
    <location>
        <begin position="84"/>
        <end position="104"/>
    </location>
</feature>
<dbReference type="GO" id="GO:0046983">
    <property type="term" value="F:protein dimerization activity"/>
    <property type="evidence" value="ECO:0007669"/>
    <property type="project" value="InterPro"/>
</dbReference>
<dbReference type="AlphaFoldDB" id="A0A8J5LUZ2"/>
<keyword evidence="4" id="KW-1185">Reference proteome</keyword>
<accession>A0A8J5LUZ2</accession>
<organism evidence="3 4">
    <name type="scientific">Phytophthora aleatoria</name>
    <dbReference type="NCBI Taxonomy" id="2496075"/>
    <lineage>
        <taxon>Eukaryota</taxon>
        <taxon>Sar</taxon>
        <taxon>Stramenopiles</taxon>
        <taxon>Oomycota</taxon>
        <taxon>Peronosporomycetes</taxon>
        <taxon>Peronosporales</taxon>
        <taxon>Peronosporaceae</taxon>
        <taxon>Phytophthora</taxon>
    </lineage>
</organism>
<evidence type="ECO:0000256" key="1">
    <source>
        <dbReference type="SAM" id="MobiDB-lite"/>
    </source>
</evidence>